<keyword evidence="2" id="KW-0963">Cytoplasm</keyword>
<feature type="signal peptide" evidence="6">
    <location>
        <begin position="1"/>
        <end position="17"/>
    </location>
</feature>
<dbReference type="InterPro" id="IPR011129">
    <property type="entry name" value="CSD"/>
</dbReference>
<dbReference type="GO" id="GO:0031640">
    <property type="term" value="P:killing of cells of another organism"/>
    <property type="evidence" value="ECO:0007669"/>
    <property type="project" value="UniProtKB-KW"/>
</dbReference>
<gene>
    <name evidence="8" type="ORF">EGYM00163_LOCUS23685</name>
</gene>
<feature type="region of interest" description="Disordered" evidence="5">
    <location>
        <begin position="558"/>
        <end position="589"/>
    </location>
</feature>
<accession>A0A7S4D0T4</accession>
<dbReference type="Gene3D" id="1.10.530.40">
    <property type="match status" value="1"/>
</dbReference>
<sequence>MWTVAAAAALMMSCVWLLRLHPMVEVVTYATHGTKVQGSTVGFAPGPTNGRLSAGMKAATSSQAKGAYAVSENTHVAAAPAKVHSGPAETIATLLLVPLAFVASLTAMRQTMQPGNCLQEEPLVALLATTGEKSAELAAEDAAKSSTDSKAEAEVALRLRYADTLAQGFSETVYKDSNGFLTAGWGHRLTEEEAMKYEEGDVVDEETLNRWEDEEELDEDEVEFDAAEFDFDAEDWDEVGEGGEGENEDNDEGEDEDEDEDAQAREAADDSGLPKQLEAEESFLDQDVTQFDKEFADYLSQGAARMATAPDPPLAQEPPQFVDISRDAEGDQSIVDSSDRNELGTVTGVCTRWLSARGFGFVLTDDGNTEVFVHQSSIVSEGFRSLQVGEKVELELVEENGKMVGMGVKSLGGGGSDSSAGGRGEGKGMSNGKGKEPWDESGSKGNSKGYTSGPDDGGKGASPGWGGRGRPQNYLVQDADYVGMSDEEGDLGPGDSMPMQKGGVGKAGKGAVDYGGKGTIETDEDVWDDGKGGYSDFGKGGKGYDDGKGMGKGGKGDYGGKGGFDDFGQGKEKGSSGKGGFDDNGKGKGKGFDDFVKGKGGFDDFLGMDLDDFAKGKGLFDDLLWQGQGERL</sequence>
<feature type="region of interest" description="Disordered" evidence="5">
    <location>
        <begin position="407"/>
        <end position="510"/>
    </location>
</feature>
<dbReference type="GO" id="GO:0042742">
    <property type="term" value="P:defense response to bacterium"/>
    <property type="evidence" value="ECO:0007669"/>
    <property type="project" value="UniProtKB-KW"/>
</dbReference>
<dbReference type="InterPro" id="IPR002059">
    <property type="entry name" value="CSP_DNA-bd"/>
</dbReference>
<dbReference type="GO" id="GO:0031054">
    <property type="term" value="P:pre-miRNA processing"/>
    <property type="evidence" value="ECO:0007669"/>
    <property type="project" value="TreeGrafter"/>
</dbReference>
<organism evidence="8">
    <name type="scientific">Eutreptiella gymnastica</name>
    <dbReference type="NCBI Taxonomy" id="73025"/>
    <lineage>
        <taxon>Eukaryota</taxon>
        <taxon>Discoba</taxon>
        <taxon>Euglenozoa</taxon>
        <taxon>Euglenida</taxon>
        <taxon>Spirocuta</taxon>
        <taxon>Euglenophyceae</taxon>
        <taxon>Eutreptiales</taxon>
        <taxon>Eutreptiaceae</taxon>
        <taxon>Eutreptiella</taxon>
    </lineage>
</organism>
<dbReference type="InterPro" id="IPR051373">
    <property type="entry name" value="Lin-28_RNA-binding"/>
</dbReference>
<keyword evidence="4" id="KW-0081">Bacteriolytic enzyme</keyword>
<evidence type="ECO:0000259" key="7">
    <source>
        <dbReference type="PROSITE" id="PS51857"/>
    </source>
</evidence>
<dbReference type="InterPro" id="IPR023346">
    <property type="entry name" value="Lysozyme-like_dom_sf"/>
</dbReference>
<evidence type="ECO:0000256" key="4">
    <source>
        <dbReference type="ARBA" id="ARBA00022638"/>
    </source>
</evidence>
<name>A0A7S4D0T4_9EUGL</name>
<feature type="compositionally biased region" description="Gly residues" evidence="5">
    <location>
        <begin position="459"/>
        <end position="469"/>
    </location>
</feature>
<dbReference type="SUPFAM" id="SSF50249">
    <property type="entry name" value="Nucleic acid-binding proteins"/>
    <property type="match status" value="1"/>
</dbReference>
<dbReference type="GO" id="GO:0005737">
    <property type="term" value="C:cytoplasm"/>
    <property type="evidence" value="ECO:0007669"/>
    <property type="project" value="UniProtKB-SubCell"/>
</dbReference>
<evidence type="ECO:0000256" key="2">
    <source>
        <dbReference type="ARBA" id="ARBA00022490"/>
    </source>
</evidence>
<dbReference type="GO" id="GO:0003729">
    <property type="term" value="F:mRNA binding"/>
    <property type="evidence" value="ECO:0007669"/>
    <property type="project" value="TreeGrafter"/>
</dbReference>
<dbReference type="SMART" id="SM00357">
    <property type="entry name" value="CSP"/>
    <property type="match status" value="1"/>
</dbReference>
<feature type="region of interest" description="Disordered" evidence="5">
    <location>
        <begin position="231"/>
        <end position="274"/>
    </location>
</feature>
<reference evidence="8" key="1">
    <citation type="submission" date="2021-01" db="EMBL/GenBank/DDBJ databases">
        <authorList>
            <person name="Corre E."/>
            <person name="Pelletier E."/>
            <person name="Niang G."/>
            <person name="Scheremetjew M."/>
            <person name="Finn R."/>
            <person name="Kale V."/>
            <person name="Holt S."/>
            <person name="Cochrane G."/>
            <person name="Meng A."/>
            <person name="Brown T."/>
            <person name="Cohen L."/>
        </authorList>
    </citation>
    <scope>NUCLEOTIDE SEQUENCE</scope>
    <source>
        <strain evidence="8">CCMP1594</strain>
    </source>
</reference>
<dbReference type="AlphaFoldDB" id="A0A7S4D0T4"/>
<evidence type="ECO:0000256" key="6">
    <source>
        <dbReference type="SAM" id="SignalP"/>
    </source>
</evidence>
<dbReference type="Pfam" id="PF00313">
    <property type="entry name" value="CSD"/>
    <property type="match status" value="1"/>
</dbReference>
<keyword evidence="3" id="KW-0929">Antimicrobial</keyword>
<dbReference type="PANTHER" id="PTHR46109">
    <property type="entry name" value="PROTEIN LIN-28"/>
    <property type="match status" value="1"/>
</dbReference>
<feature type="compositionally biased region" description="Acidic residues" evidence="5">
    <location>
        <begin position="231"/>
        <end position="261"/>
    </location>
</feature>
<evidence type="ECO:0000256" key="1">
    <source>
        <dbReference type="ARBA" id="ARBA00004496"/>
    </source>
</evidence>
<dbReference type="PROSITE" id="PS51857">
    <property type="entry name" value="CSD_2"/>
    <property type="match status" value="1"/>
</dbReference>
<feature type="chain" id="PRO_5031228130" description="CSD domain-containing protein" evidence="6">
    <location>
        <begin position="18"/>
        <end position="632"/>
    </location>
</feature>
<feature type="compositionally biased region" description="Basic and acidic residues" evidence="5">
    <location>
        <begin position="433"/>
        <end position="442"/>
    </location>
</feature>
<dbReference type="SUPFAM" id="SSF53955">
    <property type="entry name" value="Lysozyme-like"/>
    <property type="match status" value="1"/>
</dbReference>
<feature type="compositionally biased region" description="Basic and acidic residues" evidence="5">
    <location>
        <begin position="568"/>
        <end position="589"/>
    </location>
</feature>
<dbReference type="PANTHER" id="PTHR46109:SF1">
    <property type="entry name" value="PROTEIN LIN-28 HOMOLOG"/>
    <property type="match status" value="1"/>
</dbReference>
<dbReference type="Gene3D" id="2.40.50.140">
    <property type="entry name" value="Nucleic acid-binding proteins"/>
    <property type="match status" value="1"/>
</dbReference>
<dbReference type="GO" id="GO:0003796">
    <property type="term" value="F:lysozyme activity"/>
    <property type="evidence" value="ECO:0007669"/>
    <property type="project" value="InterPro"/>
</dbReference>
<feature type="domain" description="CSD" evidence="7">
    <location>
        <begin position="345"/>
        <end position="410"/>
    </location>
</feature>
<evidence type="ECO:0000256" key="3">
    <source>
        <dbReference type="ARBA" id="ARBA00022529"/>
    </source>
</evidence>
<dbReference type="GO" id="GO:0005634">
    <property type="term" value="C:nucleus"/>
    <property type="evidence" value="ECO:0007669"/>
    <property type="project" value="TreeGrafter"/>
</dbReference>
<evidence type="ECO:0000256" key="5">
    <source>
        <dbReference type="SAM" id="MobiDB-lite"/>
    </source>
</evidence>
<protein>
    <recommendedName>
        <fullName evidence="7">CSD domain-containing protein</fullName>
    </recommendedName>
</protein>
<dbReference type="CDD" id="cd04458">
    <property type="entry name" value="CSP_CDS"/>
    <property type="match status" value="1"/>
</dbReference>
<feature type="compositionally biased region" description="Gly residues" evidence="5">
    <location>
        <begin position="410"/>
        <end position="431"/>
    </location>
</feature>
<evidence type="ECO:0000313" key="8">
    <source>
        <dbReference type="EMBL" id="CAE0812535.1"/>
    </source>
</evidence>
<dbReference type="InterPro" id="IPR012340">
    <property type="entry name" value="NA-bd_OB-fold"/>
</dbReference>
<dbReference type="EMBL" id="HBJA01067289">
    <property type="protein sequence ID" value="CAE0812535.1"/>
    <property type="molecule type" value="Transcribed_RNA"/>
</dbReference>
<keyword evidence="6" id="KW-0732">Signal</keyword>
<proteinExistence type="predicted"/>
<comment type="subcellular location">
    <subcellularLocation>
        <location evidence="1">Cytoplasm</location>
    </subcellularLocation>
</comment>
<dbReference type="InterPro" id="IPR023347">
    <property type="entry name" value="Lysozyme_dom_sf"/>
</dbReference>